<dbReference type="PANTHER" id="PTHR11188:SF174">
    <property type="entry name" value="ARRESTIN-RELATED TRAFFICKING ADAPTER 10-RELATED"/>
    <property type="match status" value="1"/>
</dbReference>
<protein>
    <submittedName>
        <fullName evidence="3">Putative arrestin domain-containing protein</fullName>
    </submittedName>
</protein>
<name>A0A0B1NVP6_UNCNE</name>
<dbReference type="PANTHER" id="PTHR11188">
    <property type="entry name" value="ARRESTIN DOMAIN CONTAINING PROTEIN"/>
    <property type="match status" value="1"/>
</dbReference>
<sequence length="875" mass="96689">MPALISYTTKRGVIFYTPPNSPSTESEVARLPLPPCRPRARRPYSIHITRLSNTTDSSPNKRSSKHIDLKTIFSYKTAKKLLVSALTTLSPKAASVSHRITSSYSEDSERPATHNSPPIRLTSAGIFKENFNARKKRRLGGISVMSRSSIGGNSWRPVYNIETSSGNTTSSTSPRTGAIGIPRPMTLQQCTNEMEKPLVSGNEVSCSIILAEPVIFLMGLDHDGSTRDCNGANAMSLLRGTLRLNVTKNAKIKAVSLKFSGRAKTLWPEGIPPQKQEIVEECSLRTQVIPFFNALYKGSDSSYGDLCNYVLRDSNSALSLSSNKASEPLKQNQLGGFSLTGITNRANKNSTVPMASEGKKMSAPSIQLTSQQMSDSSHNSVQTKGYKVFYPGVYDYSFELPIDCNLPETTNLPLANVKWELEATIERAGAFKPKLVGRKEVPVVRSPSQDSLELVEPIAVSRTWDQQLHYDIVISGKSFPIGTKIPIAFKLTPLAKVQVHKVKVFLSENVEYFARDRSVHRKDIKRRLLLLEKIAGKPVAKEFWPSEVKIVGGERTIEEREMRRSVAMQRREAEAVRNNTHPVPLPESSENILGDIDLGVEEWWGQTEIEMNVQIPTCETMEKDRTKRLSHDCTWSNVNVHHWLKILIRLSRADADDPTKRRHYEISVDSPISLLNCRATQANISLPEYSGLDLEGQGVRQVCGCQSSTQASRVSFSHTSSNEIISTSFQSGSNLSRACSSRPELANLPTHLLAGAQRPIHLMRSPSFLPPPFDAEEPPPPIITPPPLYDNVIGTPSYDGLADYFSRLGEYEGEVTEDEDTITSVNHNFVNVPNSFTNMTNGQHTNLVGLNQDFIFGVSGTNSFITGSNSGVSTP</sequence>
<dbReference type="GO" id="GO:0070086">
    <property type="term" value="P:ubiquitin-dependent endocytosis"/>
    <property type="evidence" value="ECO:0007669"/>
    <property type="project" value="TreeGrafter"/>
</dbReference>
<evidence type="ECO:0000259" key="2">
    <source>
        <dbReference type="SMART" id="SM01017"/>
    </source>
</evidence>
<gene>
    <name evidence="3" type="ORF">EV44_g4728</name>
</gene>
<keyword evidence="4" id="KW-1185">Reference proteome</keyword>
<proteinExistence type="predicted"/>
<dbReference type="GO" id="GO:0031625">
    <property type="term" value="F:ubiquitin protein ligase binding"/>
    <property type="evidence" value="ECO:0007669"/>
    <property type="project" value="TreeGrafter"/>
</dbReference>
<dbReference type="InterPro" id="IPR050357">
    <property type="entry name" value="Arrestin_domain-protein"/>
</dbReference>
<reference evidence="3 4" key="1">
    <citation type="journal article" date="2014" name="BMC Genomics">
        <title>Adaptive genomic structural variation in the grape powdery mildew pathogen, Erysiphe necator.</title>
        <authorList>
            <person name="Jones L."/>
            <person name="Riaz S."/>
            <person name="Morales-Cruz A."/>
            <person name="Amrine K.C."/>
            <person name="McGuire B."/>
            <person name="Gubler W.D."/>
            <person name="Walker M.A."/>
            <person name="Cantu D."/>
        </authorList>
    </citation>
    <scope>NUCLEOTIDE SEQUENCE [LARGE SCALE GENOMIC DNA]</scope>
    <source>
        <strain evidence="4">c</strain>
    </source>
</reference>
<dbReference type="HOGENOM" id="CLU_008578_1_0_1"/>
<dbReference type="Gene3D" id="2.60.40.640">
    <property type="match status" value="1"/>
</dbReference>
<dbReference type="EMBL" id="JNVN01005494">
    <property type="protein sequence ID" value="KHJ30043.1"/>
    <property type="molecule type" value="Genomic_DNA"/>
</dbReference>
<dbReference type="OrthoDB" id="2238745at2759"/>
<organism evidence="3 4">
    <name type="scientific">Uncinula necator</name>
    <name type="common">Grape powdery mildew</name>
    <dbReference type="NCBI Taxonomy" id="52586"/>
    <lineage>
        <taxon>Eukaryota</taxon>
        <taxon>Fungi</taxon>
        <taxon>Dikarya</taxon>
        <taxon>Ascomycota</taxon>
        <taxon>Pezizomycotina</taxon>
        <taxon>Leotiomycetes</taxon>
        <taxon>Erysiphales</taxon>
        <taxon>Erysiphaceae</taxon>
        <taxon>Erysiphe</taxon>
    </lineage>
</organism>
<dbReference type="GO" id="GO:0005829">
    <property type="term" value="C:cytosol"/>
    <property type="evidence" value="ECO:0007669"/>
    <property type="project" value="TreeGrafter"/>
</dbReference>
<dbReference type="InterPro" id="IPR014752">
    <property type="entry name" value="Arrestin-like_C"/>
</dbReference>
<accession>A0A0B1NVP6</accession>
<feature type="domain" description="Arrestin C-terminal-like" evidence="2">
    <location>
        <begin position="464"/>
        <end position="679"/>
    </location>
</feature>
<dbReference type="GO" id="GO:0030674">
    <property type="term" value="F:protein-macromolecule adaptor activity"/>
    <property type="evidence" value="ECO:0007669"/>
    <property type="project" value="TreeGrafter"/>
</dbReference>
<dbReference type="InterPro" id="IPR011022">
    <property type="entry name" value="Arrestin_C-like"/>
</dbReference>
<evidence type="ECO:0000313" key="3">
    <source>
        <dbReference type="EMBL" id="KHJ30043.1"/>
    </source>
</evidence>
<dbReference type="AlphaFoldDB" id="A0A0B1NVP6"/>
<evidence type="ECO:0000313" key="4">
    <source>
        <dbReference type="Proteomes" id="UP000030854"/>
    </source>
</evidence>
<dbReference type="OMA" id="FHILSCK"/>
<feature type="region of interest" description="Disordered" evidence="1">
    <location>
        <begin position="96"/>
        <end position="120"/>
    </location>
</feature>
<dbReference type="SMART" id="SM01017">
    <property type="entry name" value="Arrestin_C"/>
    <property type="match status" value="1"/>
</dbReference>
<evidence type="ECO:0000256" key="1">
    <source>
        <dbReference type="SAM" id="MobiDB-lite"/>
    </source>
</evidence>
<dbReference type="Proteomes" id="UP000030854">
    <property type="component" value="Unassembled WGS sequence"/>
</dbReference>
<dbReference type="Pfam" id="PF02752">
    <property type="entry name" value="Arrestin_C"/>
    <property type="match status" value="1"/>
</dbReference>
<comment type="caution">
    <text evidence="3">The sequence shown here is derived from an EMBL/GenBank/DDBJ whole genome shotgun (WGS) entry which is preliminary data.</text>
</comment>
<dbReference type="STRING" id="52586.A0A0B1NVP6"/>